<evidence type="ECO:0000313" key="2">
    <source>
        <dbReference type="EMBL" id="BDR56575.1"/>
    </source>
</evidence>
<organism evidence="2 3">
    <name type="scientific">Xylocopilactobacillus apis</name>
    <dbReference type="NCBI Taxonomy" id="2932183"/>
    <lineage>
        <taxon>Bacteria</taxon>
        <taxon>Bacillati</taxon>
        <taxon>Bacillota</taxon>
        <taxon>Bacilli</taxon>
        <taxon>Lactobacillales</taxon>
        <taxon>Lactobacillaceae</taxon>
        <taxon>Xylocopilactobacillus</taxon>
    </lineage>
</organism>
<accession>A0AAU9D583</accession>
<reference evidence="2 3" key="1">
    <citation type="journal article" date="2023" name="Microbiol. Spectr.">
        <title>Symbiosis of Carpenter Bees with Uncharacterized Lactic Acid Bacteria Showing NAD Auxotrophy.</title>
        <authorList>
            <person name="Kawasaki S."/>
            <person name="Ozawa K."/>
            <person name="Mori T."/>
            <person name="Yamamoto A."/>
            <person name="Ito M."/>
            <person name="Ohkuma M."/>
            <person name="Sakamoto M."/>
            <person name="Matsutani M."/>
        </authorList>
    </citation>
    <scope>NUCLEOTIDE SEQUENCE [LARGE SCALE GENOMIC DNA]</scope>
    <source>
        <strain evidence="2 3">KimC2</strain>
    </source>
</reference>
<dbReference type="Proteomes" id="UP001321804">
    <property type="component" value="Chromosome"/>
</dbReference>
<sequence>MKEKQKIKSSPLFWIIITSCILIIGLIAYTSGLIYFSRSRQLTAMAQKVVSTNPKEISQIAIDQSHKPLKPKDLEPLTELYQTSPEKKELMREKVVDAADSGNVQIVKSGKILGIYPRYRLLIKPIMFTIKTNLDHPSFNIDENPIQFYGRKKKLTVKRLPGKYTFRCLGNSGKKKKDLKQSAVISPIGEQPVISFYVTPPAKKRKKVDVKQFIREYANPFNQESDDDILSFKETKDLPNDPSLRNSNNSSKGLVGIWKQVKGSIFKFNHNGTFTNTSNGNHNYGQYEIVYRDKDYLNIQFTHSNGTKTVQPFDLKNDHLIETNLRMKWKRA</sequence>
<protein>
    <submittedName>
        <fullName evidence="2">Membrane protein</fullName>
    </submittedName>
</protein>
<dbReference type="PROSITE" id="PS51257">
    <property type="entry name" value="PROKAR_LIPOPROTEIN"/>
    <property type="match status" value="1"/>
</dbReference>
<dbReference type="EMBL" id="AP026801">
    <property type="protein sequence ID" value="BDR56575.1"/>
    <property type="molecule type" value="Genomic_DNA"/>
</dbReference>
<keyword evidence="1" id="KW-0472">Membrane</keyword>
<proteinExistence type="predicted"/>
<keyword evidence="1" id="KW-1133">Transmembrane helix</keyword>
<dbReference type="RefSeq" id="WP_317694844.1">
    <property type="nucleotide sequence ID" value="NZ_AP026801.1"/>
</dbReference>
<keyword evidence="3" id="KW-1185">Reference proteome</keyword>
<dbReference type="KEGG" id="xak:KIMC2_11370"/>
<evidence type="ECO:0000256" key="1">
    <source>
        <dbReference type="SAM" id="Phobius"/>
    </source>
</evidence>
<evidence type="ECO:0000313" key="3">
    <source>
        <dbReference type="Proteomes" id="UP001321804"/>
    </source>
</evidence>
<keyword evidence="1" id="KW-0812">Transmembrane</keyword>
<feature type="transmembrane region" description="Helical" evidence="1">
    <location>
        <begin position="12"/>
        <end position="36"/>
    </location>
</feature>
<dbReference type="AlphaFoldDB" id="A0AAU9D583"/>
<gene>
    <name evidence="2" type="ORF">KIMC2_11370</name>
</gene>
<name>A0AAU9D583_9LACO</name>